<dbReference type="EMBL" id="KZ995570">
    <property type="protein sequence ID" value="RKO90415.1"/>
    <property type="molecule type" value="Genomic_DNA"/>
</dbReference>
<gene>
    <name evidence="2" type="ORF">BDK51DRAFT_43913</name>
</gene>
<proteinExistence type="predicted"/>
<name>A0A4P9WF23_9FUNG</name>
<reference evidence="3" key="1">
    <citation type="journal article" date="2018" name="Nat. Microbiol.">
        <title>Leveraging single-cell genomics to expand the fungal tree of life.</title>
        <authorList>
            <person name="Ahrendt S.R."/>
            <person name="Quandt C.A."/>
            <person name="Ciobanu D."/>
            <person name="Clum A."/>
            <person name="Salamov A."/>
            <person name="Andreopoulos B."/>
            <person name="Cheng J.F."/>
            <person name="Woyke T."/>
            <person name="Pelin A."/>
            <person name="Henrissat B."/>
            <person name="Reynolds N.K."/>
            <person name="Benny G.L."/>
            <person name="Smith M.E."/>
            <person name="James T.Y."/>
            <person name="Grigoriev I.V."/>
        </authorList>
    </citation>
    <scope>NUCLEOTIDE SEQUENCE [LARGE SCALE GENOMIC DNA]</scope>
</reference>
<evidence type="ECO:0000256" key="1">
    <source>
        <dbReference type="SAM" id="MobiDB-lite"/>
    </source>
</evidence>
<protein>
    <submittedName>
        <fullName evidence="2">Uncharacterized protein</fullName>
    </submittedName>
</protein>
<feature type="region of interest" description="Disordered" evidence="1">
    <location>
        <begin position="201"/>
        <end position="224"/>
    </location>
</feature>
<feature type="region of interest" description="Disordered" evidence="1">
    <location>
        <begin position="110"/>
        <end position="157"/>
    </location>
</feature>
<organism evidence="2 3">
    <name type="scientific">Blyttiomyces helicus</name>
    <dbReference type="NCBI Taxonomy" id="388810"/>
    <lineage>
        <taxon>Eukaryota</taxon>
        <taxon>Fungi</taxon>
        <taxon>Fungi incertae sedis</taxon>
        <taxon>Chytridiomycota</taxon>
        <taxon>Chytridiomycota incertae sedis</taxon>
        <taxon>Chytridiomycetes</taxon>
        <taxon>Chytridiomycetes incertae sedis</taxon>
        <taxon>Blyttiomyces</taxon>
    </lineage>
</organism>
<evidence type="ECO:0000313" key="3">
    <source>
        <dbReference type="Proteomes" id="UP000269721"/>
    </source>
</evidence>
<keyword evidence="3" id="KW-1185">Reference proteome</keyword>
<dbReference type="AlphaFoldDB" id="A0A4P9WF23"/>
<feature type="compositionally biased region" description="Polar residues" evidence="1">
    <location>
        <begin position="206"/>
        <end position="224"/>
    </location>
</feature>
<dbReference type="Proteomes" id="UP000269721">
    <property type="component" value="Unassembled WGS sequence"/>
</dbReference>
<accession>A0A4P9WF23</accession>
<sequence length="224" mass="24564">MIDLYSSMDQNDHYCPPFDQDFLPNHVYSPMYTAWLAEDSNAVARWEDVQLATQAVERLRKNFRNTSPQIDERKAAWAARAAAFASLARVPTPNNIILVGRRSHQRFARGAVRGSDLTRRHPAAEESLSRLVPRSGRVGSDKGRPQGRPTTGSRQPAAGYAAAYTCISWHSPSTPPPLGGRISGVASTYSQNAKTLALPSLGKESIPTSPTMQDIPSAERYTSL</sequence>
<evidence type="ECO:0000313" key="2">
    <source>
        <dbReference type="EMBL" id="RKO90415.1"/>
    </source>
</evidence>
<feature type="compositionally biased region" description="Basic and acidic residues" evidence="1">
    <location>
        <begin position="116"/>
        <end position="128"/>
    </location>
</feature>